<feature type="signal peptide" evidence="1">
    <location>
        <begin position="1"/>
        <end position="18"/>
    </location>
</feature>
<organism evidence="2 3">
    <name type="scientific">Evansella vedderi</name>
    <dbReference type="NCBI Taxonomy" id="38282"/>
    <lineage>
        <taxon>Bacteria</taxon>
        <taxon>Bacillati</taxon>
        <taxon>Bacillota</taxon>
        <taxon>Bacilli</taxon>
        <taxon>Bacillales</taxon>
        <taxon>Bacillaceae</taxon>
        <taxon>Evansella</taxon>
    </lineage>
</organism>
<dbReference type="PROSITE" id="PS51257">
    <property type="entry name" value="PROKAR_LIPOPROTEIN"/>
    <property type="match status" value="1"/>
</dbReference>
<gene>
    <name evidence="2" type="ORF">J2S74_003196</name>
</gene>
<protein>
    <submittedName>
        <fullName evidence="2">Small secreted protein</fullName>
    </submittedName>
</protein>
<evidence type="ECO:0000313" key="2">
    <source>
        <dbReference type="EMBL" id="MDQ0255814.1"/>
    </source>
</evidence>
<keyword evidence="1" id="KW-0732">Signal</keyword>
<evidence type="ECO:0000256" key="1">
    <source>
        <dbReference type="SAM" id="SignalP"/>
    </source>
</evidence>
<dbReference type="RefSeq" id="WP_307326981.1">
    <property type="nucleotide sequence ID" value="NZ_JAUSUG010000012.1"/>
</dbReference>
<dbReference type="Proteomes" id="UP001230005">
    <property type="component" value="Unassembled WGS sequence"/>
</dbReference>
<sequence>MKKMLATAFLIIFLLLVAACNDENMSEAGNDSDVLITFQDKTITEFDVQNASLYPDQDIHEVAKSVLFHEIVLVEADAAGTSYDEYDLMVLVDQTLQLYEFDEEAVAFITEKSELNNLEPMEYIETVWKDYLRTRLIVNNHLDHEIGFAGKSDEEVAAAIANFEDQLLTKYEEDIEYHF</sequence>
<dbReference type="EMBL" id="JAUSUG010000012">
    <property type="protein sequence ID" value="MDQ0255814.1"/>
    <property type="molecule type" value="Genomic_DNA"/>
</dbReference>
<comment type="caution">
    <text evidence="2">The sequence shown here is derived from an EMBL/GenBank/DDBJ whole genome shotgun (WGS) entry which is preliminary data.</text>
</comment>
<proteinExistence type="predicted"/>
<reference evidence="2 3" key="1">
    <citation type="submission" date="2023-07" db="EMBL/GenBank/DDBJ databases">
        <title>Genomic Encyclopedia of Type Strains, Phase IV (KMG-IV): sequencing the most valuable type-strain genomes for metagenomic binning, comparative biology and taxonomic classification.</title>
        <authorList>
            <person name="Goeker M."/>
        </authorList>
    </citation>
    <scope>NUCLEOTIDE SEQUENCE [LARGE SCALE GENOMIC DNA]</scope>
    <source>
        <strain evidence="2 3">DSM 9768</strain>
    </source>
</reference>
<keyword evidence="3" id="KW-1185">Reference proteome</keyword>
<feature type="chain" id="PRO_5046431508" evidence="1">
    <location>
        <begin position="19"/>
        <end position="179"/>
    </location>
</feature>
<name>A0ABT9ZX54_9BACI</name>
<accession>A0ABT9ZX54</accession>
<evidence type="ECO:0000313" key="3">
    <source>
        <dbReference type="Proteomes" id="UP001230005"/>
    </source>
</evidence>